<evidence type="ECO:0000313" key="12">
    <source>
        <dbReference type="Proteomes" id="UP000006906"/>
    </source>
</evidence>
<feature type="active site" description="Proton acceptor" evidence="6">
    <location>
        <position position="439"/>
    </location>
</feature>
<evidence type="ECO:0000256" key="5">
    <source>
        <dbReference type="ARBA" id="ARBA00022840"/>
    </source>
</evidence>
<evidence type="ECO:0000256" key="9">
    <source>
        <dbReference type="SAM" id="MobiDB-lite"/>
    </source>
</evidence>
<evidence type="ECO:0000256" key="8">
    <source>
        <dbReference type="PIRSR" id="PIRSR630616-3"/>
    </source>
</evidence>
<evidence type="ECO:0000256" key="6">
    <source>
        <dbReference type="PIRSR" id="PIRSR630616-1"/>
    </source>
</evidence>
<keyword evidence="5 7" id="KW-0067">ATP-binding</keyword>
<dbReference type="Gramene" id="PNW72330">
    <property type="protein sequence ID" value="PNW72330"/>
    <property type="gene ID" value="CHLRE_16g672602v5"/>
</dbReference>
<dbReference type="PROSITE" id="PS50011">
    <property type="entry name" value="PROTEIN_KINASE_DOM"/>
    <property type="match status" value="1"/>
</dbReference>
<dbReference type="GO" id="GO:0005524">
    <property type="term" value="F:ATP binding"/>
    <property type="evidence" value="ECO:0007669"/>
    <property type="project" value="UniProtKB-KW"/>
</dbReference>
<dbReference type="Gene3D" id="1.10.510.10">
    <property type="entry name" value="Transferase(Phosphotransferase) domain 1"/>
    <property type="match status" value="1"/>
</dbReference>
<keyword evidence="12" id="KW-1185">Reference proteome</keyword>
<feature type="binding site" evidence="7">
    <location>
        <begin position="443"/>
        <end position="444"/>
    </location>
    <ligand>
        <name>ATP</name>
        <dbReference type="ChEBI" id="CHEBI:30616"/>
    </ligand>
</feature>
<dbReference type="GO" id="GO:0004674">
    <property type="term" value="F:protein serine/threonine kinase activity"/>
    <property type="evidence" value="ECO:0007669"/>
    <property type="project" value="UniProtKB-KW"/>
</dbReference>
<evidence type="ECO:0000256" key="7">
    <source>
        <dbReference type="PIRSR" id="PIRSR630616-2"/>
    </source>
</evidence>
<dbReference type="GO" id="GO:0032465">
    <property type="term" value="P:regulation of cytokinesis"/>
    <property type="evidence" value="ECO:0000318"/>
    <property type="project" value="GO_Central"/>
</dbReference>
<feature type="domain" description="Protein kinase" evidence="10">
    <location>
        <begin position="315"/>
        <end position="587"/>
    </location>
</feature>
<dbReference type="InParanoid" id="A0A2K3CVM2"/>
<reference evidence="11 12" key="1">
    <citation type="journal article" date="2007" name="Science">
        <title>The Chlamydomonas genome reveals the evolution of key animal and plant functions.</title>
        <authorList>
            <person name="Merchant S.S."/>
            <person name="Prochnik S.E."/>
            <person name="Vallon O."/>
            <person name="Harris E.H."/>
            <person name="Karpowicz S.J."/>
            <person name="Witman G.B."/>
            <person name="Terry A."/>
            <person name="Salamov A."/>
            <person name="Fritz-Laylin L.K."/>
            <person name="Marechal-Drouard L."/>
            <person name="Marshall W.F."/>
            <person name="Qu L.H."/>
            <person name="Nelson D.R."/>
            <person name="Sanderfoot A.A."/>
            <person name="Spalding M.H."/>
            <person name="Kapitonov V.V."/>
            <person name="Ren Q."/>
            <person name="Ferris P."/>
            <person name="Lindquist E."/>
            <person name="Shapiro H."/>
            <person name="Lucas S.M."/>
            <person name="Grimwood J."/>
            <person name="Schmutz J."/>
            <person name="Cardol P."/>
            <person name="Cerutti H."/>
            <person name="Chanfreau G."/>
            <person name="Chen C.L."/>
            <person name="Cognat V."/>
            <person name="Croft M.T."/>
            <person name="Dent R."/>
            <person name="Dutcher S."/>
            <person name="Fernandez E."/>
            <person name="Fukuzawa H."/>
            <person name="Gonzalez-Ballester D."/>
            <person name="Gonzalez-Halphen D."/>
            <person name="Hallmann A."/>
            <person name="Hanikenne M."/>
            <person name="Hippler M."/>
            <person name="Inwood W."/>
            <person name="Jabbari K."/>
            <person name="Kalanon M."/>
            <person name="Kuras R."/>
            <person name="Lefebvre P.A."/>
            <person name="Lemaire S.D."/>
            <person name="Lobanov A.V."/>
            <person name="Lohr M."/>
            <person name="Manuell A."/>
            <person name="Meier I."/>
            <person name="Mets L."/>
            <person name="Mittag M."/>
            <person name="Mittelmeier T."/>
            <person name="Moroney J.V."/>
            <person name="Moseley J."/>
            <person name="Napoli C."/>
            <person name="Nedelcu A.M."/>
            <person name="Niyogi K."/>
            <person name="Novoselov S.V."/>
            <person name="Paulsen I.T."/>
            <person name="Pazour G."/>
            <person name="Purton S."/>
            <person name="Ral J.P."/>
            <person name="Riano-Pachon D.M."/>
            <person name="Riekhof W."/>
            <person name="Rymarquis L."/>
            <person name="Schroda M."/>
            <person name="Stern D."/>
            <person name="Umen J."/>
            <person name="Willows R."/>
            <person name="Wilson N."/>
            <person name="Zimmer S.L."/>
            <person name="Allmer J."/>
            <person name="Balk J."/>
            <person name="Bisova K."/>
            <person name="Chen C.J."/>
            <person name="Elias M."/>
            <person name="Gendler K."/>
            <person name="Hauser C."/>
            <person name="Lamb M.R."/>
            <person name="Ledford H."/>
            <person name="Long J.C."/>
            <person name="Minagawa J."/>
            <person name="Page M.D."/>
            <person name="Pan J."/>
            <person name="Pootakham W."/>
            <person name="Roje S."/>
            <person name="Rose A."/>
            <person name="Stahlberg E."/>
            <person name="Terauchi A.M."/>
            <person name="Yang P."/>
            <person name="Ball S."/>
            <person name="Bowler C."/>
            <person name="Dieckmann C.L."/>
            <person name="Gladyshev V.N."/>
            <person name="Green P."/>
            <person name="Jorgensen R."/>
            <person name="Mayfield S."/>
            <person name="Mueller-Roeber B."/>
            <person name="Rajamani S."/>
            <person name="Sayre R.T."/>
            <person name="Brokstein P."/>
            <person name="Dubchak I."/>
            <person name="Goodstein D."/>
            <person name="Hornick L."/>
            <person name="Huang Y.W."/>
            <person name="Jhaveri J."/>
            <person name="Luo Y."/>
            <person name="Martinez D."/>
            <person name="Ngau W.C."/>
            <person name="Otillar B."/>
            <person name="Poliakov A."/>
            <person name="Porter A."/>
            <person name="Szajkowski L."/>
            <person name="Werner G."/>
            <person name="Zhou K."/>
            <person name="Grigoriev I.V."/>
            <person name="Rokhsar D.S."/>
            <person name="Grossman A.R."/>
        </authorList>
    </citation>
    <scope>NUCLEOTIDE SEQUENCE [LARGE SCALE GENOMIC DNA]</scope>
    <source>
        <strain evidence="12">CC-503</strain>
    </source>
</reference>
<organism evidence="11 12">
    <name type="scientific">Chlamydomonas reinhardtii</name>
    <name type="common">Chlamydomonas smithii</name>
    <dbReference type="NCBI Taxonomy" id="3055"/>
    <lineage>
        <taxon>Eukaryota</taxon>
        <taxon>Viridiplantae</taxon>
        <taxon>Chlorophyta</taxon>
        <taxon>core chlorophytes</taxon>
        <taxon>Chlorophyceae</taxon>
        <taxon>CS clade</taxon>
        <taxon>Chlamydomonadales</taxon>
        <taxon>Chlamydomonadaceae</taxon>
        <taxon>Chlamydomonas</taxon>
    </lineage>
</organism>
<dbReference type="EMBL" id="CM008977">
    <property type="protein sequence ID" value="PNW72330.1"/>
    <property type="molecule type" value="Genomic_DNA"/>
</dbReference>
<dbReference type="FunFam" id="3.30.200.20:FF:000042">
    <property type="entry name" value="Aurora kinase A"/>
    <property type="match status" value="1"/>
</dbReference>
<feature type="compositionally biased region" description="Polar residues" evidence="9">
    <location>
        <begin position="256"/>
        <end position="268"/>
    </location>
</feature>
<feature type="compositionally biased region" description="Polar residues" evidence="9">
    <location>
        <begin position="55"/>
        <end position="76"/>
    </location>
</feature>
<dbReference type="Pfam" id="PF00069">
    <property type="entry name" value="Pkinase"/>
    <property type="match status" value="1"/>
</dbReference>
<dbReference type="PANTHER" id="PTHR24350">
    <property type="entry name" value="SERINE/THREONINE-PROTEIN KINASE IAL-RELATED"/>
    <property type="match status" value="1"/>
</dbReference>
<dbReference type="GO" id="GO:0032133">
    <property type="term" value="C:chromosome passenger complex"/>
    <property type="evidence" value="ECO:0000318"/>
    <property type="project" value="GO_Central"/>
</dbReference>
<dbReference type="InterPro" id="IPR000719">
    <property type="entry name" value="Prot_kinase_dom"/>
</dbReference>
<dbReference type="PROSITE" id="PS00108">
    <property type="entry name" value="PROTEIN_KINASE_ST"/>
    <property type="match status" value="1"/>
</dbReference>
<evidence type="ECO:0000256" key="2">
    <source>
        <dbReference type="ARBA" id="ARBA00022679"/>
    </source>
</evidence>
<dbReference type="InterPro" id="IPR008271">
    <property type="entry name" value="Ser/Thr_kinase_AS"/>
</dbReference>
<dbReference type="SMART" id="SM00220">
    <property type="entry name" value="S_TKc"/>
    <property type="match status" value="1"/>
</dbReference>
<accession>A0A2K3CVM2</accession>
<keyword evidence="2" id="KW-0808">Transferase</keyword>
<evidence type="ECO:0000313" key="11">
    <source>
        <dbReference type="EMBL" id="PNW72330.1"/>
    </source>
</evidence>
<name>A0A2K3CVM2_CHLRE</name>
<dbReference type="InterPro" id="IPR011009">
    <property type="entry name" value="Kinase-like_dom_sf"/>
</dbReference>
<feature type="region of interest" description="Disordered" evidence="9">
    <location>
        <begin position="227"/>
        <end position="288"/>
    </location>
</feature>
<dbReference type="GO" id="GO:0005634">
    <property type="term" value="C:nucleus"/>
    <property type="evidence" value="ECO:0000318"/>
    <property type="project" value="GO_Central"/>
</dbReference>
<feature type="cross-link" description="Glycyl lysine isopeptide (Lys-Gly) (interchain with G-Cter in SUMO2)" evidence="8">
    <location>
        <position position="441"/>
    </location>
</feature>
<proteinExistence type="predicted"/>
<dbReference type="STRING" id="3055.A0A2K3CVM2"/>
<evidence type="ECO:0000256" key="3">
    <source>
        <dbReference type="ARBA" id="ARBA00022741"/>
    </source>
</evidence>
<dbReference type="GO" id="GO:0007052">
    <property type="term" value="P:mitotic spindle organization"/>
    <property type="evidence" value="ECO:0000318"/>
    <property type="project" value="GO_Central"/>
</dbReference>
<dbReference type="ExpressionAtlas" id="A0A2K3CVM2">
    <property type="expression patterns" value="baseline and differential"/>
</dbReference>
<evidence type="ECO:0000256" key="4">
    <source>
        <dbReference type="ARBA" id="ARBA00022777"/>
    </source>
</evidence>
<dbReference type="AlphaFoldDB" id="A0A2K3CVM2"/>
<evidence type="ECO:0000256" key="1">
    <source>
        <dbReference type="ARBA" id="ARBA00022527"/>
    </source>
</evidence>
<dbReference type="SUPFAM" id="SSF56112">
    <property type="entry name" value="Protein kinase-like (PK-like)"/>
    <property type="match status" value="1"/>
</dbReference>
<dbReference type="InterPro" id="IPR030616">
    <property type="entry name" value="Aur-like"/>
</dbReference>
<keyword evidence="1" id="KW-0723">Serine/threonine-protein kinase</keyword>
<dbReference type="Proteomes" id="UP000006906">
    <property type="component" value="Chromosome 16"/>
</dbReference>
<keyword evidence="3 7" id="KW-0547">Nucleotide-binding</keyword>
<dbReference type="FunFam" id="1.10.510.10:FF:000813">
    <property type="entry name" value="Aurora-like kinase"/>
    <property type="match status" value="1"/>
</dbReference>
<dbReference type="RefSeq" id="XP_042916159.1">
    <property type="nucleotide sequence ID" value="XM_043071195.1"/>
</dbReference>
<dbReference type="GO" id="GO:0005876">
    <property type="term" value="C:spindle microtubule"/>
    <property type="evidence" value="ECO:0000318"/>
    <property type="project" value="GO_Central"/>
</dbReference>
<protein>
    <recommendedName>
        <fullName evidence="10">Protein kinase domain-containing protein</fullName>
    </recommendedName>
</protein>
<feature type="region of interest" description="Disordered" evidence="9">
    <location>
        <begin position="39"/>
        <end position="87"/>
    </location>
</feature>
<evidence type="ECO:0000259" key="10">
    <source>
        <dbReference type="PROSITE" id="PS50011"/>
    </source>
</evidence>
<dbReference type="PaxDb" id="3055-EDP01144"/>
<feature type="region of interest" description="Disordered" evidence="9">
    <location>
        <begin position="1"/>
        <end position="24"/>
    </location>
</feature>
<feature type="binding site" evidence="7">
    <location>
        <position position="457"/>
    </location>
    <ligand>
        <name>ATP</name>
        <dbReference type="ChEBI" id="CHEBI:30616"/>
    </ligand>
</feature>
<dbReference type="KEGG" id="cre:CHLRE_16g672602v5"/>
<gene>
    <name evidence="11" type="ORF">CHLRE_16g672602v5</name>
</gene>
<feature type="binding site" evidence="7">
    <location>
        <position position="344"/>
    </location>
    <ligand>
        <name>ATP</name>
        <dbReference type="ChEBI" id="CHEBI:30616"/>
    </ligand>
</feature>
<dbReference type="GO" id="GO:0051233">
    <property type="term" value="C:spindle midzone"/>
    <property type="evidence" value="ECO:0000318"/>
    <property type="project" value="GO_Central"/>
</dbReference>
<keyword evidence="4" id="KW-0418">Kinase</keyword>
<feature type="binding site" evidence="7">
    <location>
        <begin position="392"/>
        <end position="394"/>
    </location>
    <ligand>
        <name>ATP</name>
        <dbReference type="ChEBI" id="CHEBI:30616"/>
    </ligand>
</feature>
<sequence>MSEGGHLQQRSGGGKSLSKGSPSSLIGTLKKLLRSGKEVSESGLRSSFGVDSGCDTPTSQPRAPWGTQSTSQSELEATTGLVGSLAPGKGGLASPTLSPFGGSGIKRLFEPKVRHQCHSGPLPSSISSCASKPISIANKALAHSISDPCDNPSTSSVGFDSSGSNAAWAIPAAPRSAASIVVGSPPPVLRDGARFETRSEAALPSLAELASHARMHTADALHAAAAISASGQDSSSKTKLPSVDLRNGRTFAPSPISVSALSTGTQEPLSPVEPTPRSSGSGTCATTGGGPSMLLAMCPGAPTAMRRKTWCLEDYDVSRRIYKGSTSAVYKAVCRRSGMPVALKVYFLSRVPANVVHMIVREIKIHADLVHRNIVMLYGAFSDERRLVLVQEYAARGDLYGIHRAMNRRMTEQQLTELVLVPFVDALSYLHARGICHRDIKPENILFTTDWRLVIADFGVSINLNQERAVTRAGTLEYMAPEVERCPLKMLPEENKDKASLAYGTAVDIWATGVLAYELLVGFPPFVTDNATHPGNENMFLAKHANSKTLSFPVSTSPGAREFISWALADDPEERPTALQMKNHPWLAAAAAAAAAALAAVREQQAAAAAAAAAQSPTARRSSSNLAAISSTPLTPSRLGSSLLVSPVGSMAAAQPVGVLSR</sequence>
<dbReference type="GeneID" id="5721406"/>
<dbReference type="OrthoDB" id="377346at2759"/>